<feature type="compositionally biased region" description="Basic and acidic residues" evidence="5">
    <location>
        <begin position="528"/>
        <end position="544"/>
    </location>
</feature>
<evidence type="ECO:0000256" key="1">
    <source>
        <dbReference type="ARBA" id="ARBA00004123"/>
    </source>
</evidence>
<evidence type="ECO:0000259" key="7">
    <source>
        <dbReference type="Pfam" id="PF25826"/>
    </source>
</evidence>
<evidence type="ECO:0000313" key="8">
    <source>
        <dbReference type="EMBL" id="WOG83390.1"/>
    </source>
</evidence>
<sequence length="808" mass="90349">METEKLDQNGDCSMDLSDDQLLNTESSDACGVFDEPELVPRVGDEFQIEIPALVTGPEYYYYLKSPVDAENRGHVPSDFGLGLSVPVTWNKNVNKVMKKGEQDFSGHSTESVEETVDGYQGSSNFLVPGVCADVWNDIEEESFLLGLYIFGKEFSQLKRFVGSKKMEDILFLYYGKFYRSVQFTRWTKITKRRKVKTKKCAYGQRMFSGLGLRELLSRILPHVSDERKKELKEVSTKFAEVCVSLEDYVSTLKDIVGLKTFIEAVAIGKGKKDLTSMANGLPRPKVPVNKPYSSLTHSEIVNILTGGDRLSKAKSNNLFWEAVWPRLLERGWHSEQPKNQAYVPGANNSLVFLTPGVKKFSKSRLKRGNHYYDSVTDILSKVGSEPELLKLDTEKDEGKKEDENGWVEMNNEEEKLPEKRHCYLQPRTPSRDVNIIKYTVVDTSLANGKFYRELSALPKDVFKMDSLSEESDNGTSEVSTNESDCANTMFVNQETKSTRGDKILSERGETLNSSSDKPVQIRGPYSLKVEEKGKPNKLYGDKQTRKPVRSHLSQKLKRNDLDNLASTTKQLRTMLACSNEEIGSGRSTLPLVTKLEEDAHGCCTDNHDPNVKALEVVGSSQDRLSFTISPKGSSPQSTEDAHNDDSHGPENPQSRPLIDLNLPQQPVEFEDGIFMTDSTIMQNDITSKQRDDLCAAKTSADISLPEQPVNINSRRQSTRNRPPTARALEALVNGYLTAATRRKDSHEASRARPHKRSRIEVAATDDVTTNDAVMVGESGSHTIDDGNVNMIDKLQILSNESGSHVSNP</sequence>
<dbReference type="InterPro" id="IPR057712">
    <property type="entry name" value="DUF7952"/>
</dbReference>
<proteinExistence type="predicted"/>
<evidence type="ECO:0000313" key="9">
    <source>
        <dbReference type="Proteomes" id="UP000077755"/>
    </source>
</evidence>
<evidence type="ECO:0000256" key="2">
    <source>
        <dbReference type="ARBA" id="ARBA00023015"/>
    </source>
</evidence>
<keyword evidence="9" id="KW-1185">Reference proteome</keyword>
<feature type="compositionally biased region" description="Polar residues" evidence="5">
    <location>
        <begin position="625"/>
        <end position="638"/>
    </location>
</feature>
<dbReference type="EMBL" id="CP093343">
    <property type="protein sequence ID" value="WOG83390.1"/>
    <property type="molecule type" value="Genomic_DNA"/>
</dbReference>
<organism evidence="8 9">
    <name type="scientific">Daucus carota subsp. sativus</name>
    <name type="common">Carrot</name>
    <dbReference type="NCBI Taxonomy" id="79200"/>
    <lineage>
        <taxon>Eukaryota</taxon>
        <taxon>Viridiplantae</taxon>
        <taxon>Streptophyta</taxon>
        <taxon>Embryophyta</taxon>
        <taxon>Tracheophyta</taxon>
        <taxon>Spermatophyta</taxon>
        <taxon>Magnoliopsida</taxon>
        <taxon>eudicotyledons</taxon>
        <taxon>Gunneridae</taxon>
        <taxon>Pentapetalae</taxon>
        <taxon>asterids</taxon>
        <taxon>campanulids</taxon>
        <taxon>Apiales</taxon>
        <taxon>Apiaceae</taxon>
        <taxon>Apioideae</taxon>
        <taxon>Scandiceae</taxon>
        <taxon>Daucinae</taxon>
        <taxon>Daucus</taxon>
        <taxon>Daucus sect. Daucus</taxon>
    </lineage>
</organism>
<dbReference type="KEGG" id="dcr:108225592"/>
<dbReference type="AlphaFoldDB" id="A0AAF0W527"/>
<dbReference type="SUPFAM" id="SSF46689">
    <property type="entry name" value="Homeodomain-like"/>
    <property type="match status" value="1"/>
</dbReference>
<evidence type="ECO:0000256" key="4">
    <source>
        <dbReference type="ARBA" id="ARBA00023242"/>
    </source>
</evidence>
<dbReference type="InterPro" id="IPR056067">
    <property type="entry name" value="DUF7650"/>
</dbReference>
<evidence type="ECO:0000256" key="3">
    <source>
        <dbReference type="ARBA" id="ARBA00023163"/>
    </source>
</evidence>
<keyword evidence="3" id="KW-0804">Transcription</keyword>
<feature type="compositionally biased region" description="Basic and acidic residues" evidence="5">
    <location>
        <begin position="639"/>
        <end position="648"/>
    </location>
</feature>
<keyword evidence="4" id="KW-0539">Nucleus</keyword>
<evidence type="ECO:0000259" key="6">
    <source>
        <dbReference type="Pfam" id="PF24662"/>
    </source>
</evidence>
<feature type="region of interest" description="Disordered" evidence="5">
    <location>
        <begin position="467"/>
        <end position="549"/>
    </location>
</feature>
<reference evidence="8" key="2">
    <citation type="submission" date="2022-03" db="EMBL/GenBank/DDBJ databases">
        <title>Draft title - Genomic analysis of global carrot germplasm unveils the trajectory of domestication and the origin of high carotenoid orange carrot.</title>
        <authorList>
            <person name="Iorizzo M."/>
            <person name="Ellison S."/>
            <person name="Senalik D."/>
            <person name="Macko-Podgorni A."/>
            <person name="Grzebelus D."/>
            <person name="Bostan H."/>
            <person name="Rolling W."/>
            <person name="Curaba J."/>
            <person name="Simon P."/>
        </authorList>
    </citation>
    <scope>NUCLEOTIDE SEQUENCE</scope>
    <source>
        <tissue evidence="8">Leaf</tissue>
    </source>
</reference>
<feature type="domain" description="DUF7650" evidence="6">
    <location>
        <begin position="298"/>
        <end position="386"/>
    </location>
</feature>
<feature type="region of interest" description="Disordered" evidence="5">
    <location>
        <begin position="625"/>
        <end position="658"/>
    </location>
</feature>
<feature type="compositionally biased region" description="Polar residues" evidence="5">
    <location>
        <begin position="473"/>
        <end position="495"/>
    </location>
</feature>
<dbReference type="Proteomes" id="UP000077755">
    <property type="component" value="Chromosome 1"/>
</dbReference>
<gene>
    <name evidence="8" type="ORF">DCAR_0102565</name>
</gene>
<feature type="domain" description="DUF7952" evidence="7">
    <location>
        <begin position="135"/>
        <end position="268"/>
    </location>
</feature>
<accession>A0AAF0W527</accession>
<dbReference type="GO" id="GO:0003714">
    <property type="term" value="F:transcription corepressor activity"/>
    <property type="evidence" value="ECO:0007669"/>
    <property type="project" value="TreeGrafter"/>
</dbReference>
<feature type="compositionally biased region" description="Basic and acidic residues" evidence="5">
    <location>
        <begin position="496"/>
        <end position="509"/>
    </location>
</feature>
<evidence type="ECO:0000256" key="5">
    <source>
        <dbReference type="SAM" id="MobiDB-lite"/>
    </source>
</evidence>
<dbReference type="PANTHER" id="PTHR13859">
    <property type="entry name" value="ATROPHIN-RELATED"/>
    <property type="match status" value="1"/>
</dbReference>
<dbReference type="Pfam" id="PF24662">
    <property type="entry name" value="DUF7650"/>
    <property type="match status" value="1"/>
</dbReference>
<dbReference type="InterPro" id="IPR009057">
    <property type="entry name" value="Homeodomain-like_sf"/>
</dbReference>
<feature type="compositionally biased region" description="Basic and acidic residues" evidence="5">
    <location>
        <begin position="741"/>
        <end position="750"/>
    </location>
</feature>
<name>A0AAF0W527_DAUCS</name>
<evidence type="ECO:0008006" key="10">
    <source>
        <dbReference type="Google" id="ProtNLM"/>
    </source>
</evidence>
<feature type="region of interest" description="Disordered" evidence="5">
    <location>
        <begin position="741"/>
        <end position="760"/>
    </location>
</feature>
<dbReference type="GO" id="GO:0005634">
    <property type="term" value="C:nucleus"/>
    <property type="evidence" value="ECO:0007669"/>
    <property type="project" value="UniProtKB-SubCell"/>
</dbReference>
<protein>
    <recommendedName>
        <fullName evidence="10">SANT domain-containing protein</fullName>
    </recommendedName>
</protein>
<reference evidence="8" key="1">
    <citation type="journal article" date="2016" name="Nat. Genet.">
        <title>A high-quality carrot genome assembly provides new insights into carotenoid accumulation and asterid genome evolution.</title>
        <authorList>
            <person name="Iorizzo M."/>
            <person name="Ellison S."/>
            <person name="Senalik D."/>
            <person name="Zeng P."/>
            <person name="Satapoomin P."/>
            <person name="Huang J."/>
            <person name="Bowman M."/>
            <person name="Iovene M."/>
            <person name="Sanseverino W."/>
            <person name="Cavagnaro P."/>
            <person name="Yildiz M."/>
            <person name="Macko-Podgorni A."/>
            <person name="Moranska E."/>
            <person name="Grzebelus E."/>
            <person name="Grzebelus D."/>
            <person name="Ashrafi H."/>
            <person name="Zheng Z."/>
            <person name="Cheng S."/>
            <person name="Spooner D."/>
            <person name="Van Deynze A."/>
            <person name="Simon P."/>
        </authorList>
    </citation>
    <scope>NUCLEOTIDE SEQUENCE</scope>
    <source>
        <tissue evidence="8">Leaf</tissue>
    </source>
</reference>
<dbReference type="Pfam" id="PF25826">
    <property type="entry name" value="DUF7952"/>
    <property type="match status" value="1"/>
</dbReference>
<dbReference type="PANTHER" id="PTHR13859:SF11">
    <property type="entry name" value="GRUNGE, ISOFORM J"/>
    <property type="match status" value="1"/>
</dbReference>
<comment type="subcellular location">
    <subcellularLocation>
        <location evidence="1">Nucleus</location>
    </subcellularLocation>
</comment>
<keyword evidence="2" id="KW-0805">Transcription regulation</keyword>